<dbReference type="EMBL" id="JAFIQS010000012">
    <property type="protein sequence ID" value="KAG5164337.1"/>
    <property type="molecule type" value="Genomic_DNA"/>
</dbReference>
<protein>
    <submittedName>
        <fullName evidence="1">Uncharacterized protein</fullName>
    </submittedName>
</protein>
<sequence>MSERAEWHHSPWRCDVRLRTNGTLPPRTHRRVKKSREMVETLKELYTSDTLLIPQRAYHDVVRLEFRSLEEEKHVPRLSDHLRVSALLSEINAAPSKETRVVHKPLAELHTAPLLHPTAQKQDGNKGFRSHVAICPEIKARQKTLSSKSSSRVQWARSHPAMVYRGSRSMRRVKTAKAAKCPR</sequence>
<organism evidence="1">
    <name type="scientific">Psilocybe cubensis</name>
    <name type="common">Psychedelic mushroom</name>
    <name type="synonym">Stropharia cubensis</name>
    <dbReference type="NCBI Taxonomy" id="181762"/>
    <lineage>
        <taxon>Eukaryota</taxon>
        <taxon>Fungi</taxon>
        <taxon>Dikarya</taxon>
        <taxon>Basidiomycota</taxon>
        <taxon>Agaricomycotina</taxon>
        <taxon>Agaricomycetes</taxon>
        <taxon>Agaricomycetidae</taxon>
        <taxon>Agaricales</taxon>
        <taxon>Agaricineae</taxon>
        <taxon>Strophariaceae</taxon>
        <taxon>Psilocybe</taxon>
    </lineage>
</organism>
<accession>A0A8H7XPC9</accession>
<name>A0A8H7XPC9_PSICU</name>
<gene>
    <name evidence="1" type="ORF">JR316_010843</name>
</gene>
<dbReference type="AlphaFoldDB" id="A0A8H7XPC9"/>
<proteinExistence type="predicted"/>
<comment type="caution">
    <text evidence="1">The sequence shown here is derived from an EMBL/GenBank/DDBJ whole genome shotgun (WGS) entry which is preliminary data.</text>
</comment>
<evidence type="ECO:0000313" key="1">
    <source>
        <dbReference type="EMBL" id="KAG5164337.1"/>
    </source>
</evidence>
<reference evidence="1" key="1">
    <citation type="submission" date="2021-02" db="EMBL/GenBank/DDBJ databases">
        <title>Psilocybe cubensis genome.</title>
        <authorList>
            <person name="Mckernan K.J."/>
            <person name="Crawford S."/>
            <person name="Trippe A."/>
            <person name="Kane L.T."/>
            <person name="Mclaughlin S."/>
        </authorList>
    </citation>
    <scope>NUCLEOTIDE SEQUENCE [LARGE SCALE GENOMIC DNA]</scope>
    <source>
        <strain evidence="1">MGC-MH-2018</strain>
    </source>
</reference>